<keyword evidence="5" id="KW-1185">Reference proteome</keyword>
<dbReference type="Gene3D" id="1.10.443.10">
    <property type="entry name" value="Intergrase catalytic core"/>
    <property type="match status" value="1"/>
</dbReference>
<evidence type="ECO:0000256" key="1">
    <source>
        <dbReference type="ARBA" id="ARBA00023125"/>
    </source>
</evidence>
<dbReference type="CDD" id="cd00799">
    <property type="entry name" value="INT_Cre_C"/>
    <property type="match status" value="1"/>
</dbReference>
<keyword evidence="2" id="KW-0233">DNA recombination</keyword>
<accession>A0A4P6V4P7</accession>
<proteinExistence type="predicted"/>
<sequence length="255" mass="27682">MAGYIALLAQTHAVSTIARRLAAIGKTHRARGLADPTKSELVKATMRGIRRTNGTAQVEAKPLLRDDLFAVLERMGDRPKDVRDRALLLLGFAGAFRRSELIGLNAEDIDFARQGMVITLRRSKTDQDGAGRKIGIPFGRTRHCPVKALEGWLDNSAIDRDPIFVVMDRHGRTRDKRLSGEAVSIILKTRLRQAGINPAGYSGHSLRAGFATSAAMAGASMLKIRGQTGHANDAMLARYIRDGDLFTDNAAGAVL</sequence>
<dbReference type="Gene3D" id="1.10.150.130">
    <property type="match status" value="1"/>
</dbReference>
<dbReference type="EMBL" id="CP036532">
    <property type="protein sequence ID" value="QBK32275.1"/>
    <property type="molecule type" value="Genomic_DNA"/>
</dbReference>
<gene>
    <name evidence="4" type="ORF">E0E05_05745</name>
</gene>
<dbReference type="InterPro" id="IPR052925">
    <property type="entry name" value="Phage_Integrase-like_Recomb"/>
</dbReference>
<evidence type="ECO:0000259" key="3">
    <source>
        <dbReference type="PROSITE" id="PS51898"/>
    </source>
</evidence>
<keyword evidence="1" id="KW-0238">DNA-binding</keyword>
<dbReference type="InterPro" id="IPR011010">
    <property type="entry name" value="DNA_brk_join_enz"/>
</dbReference>
<evidence type="ECO:0000256" key="2">
    <source>
        <dbReference type="ARBA" id="ARBA00023172"/>
    </source>
</evidence>
<dbReference type="KEGG" id="rpod:E0E05_05745"/>
<feature type="domain" description="Tyr recombinase" evidence="3">
    <location>
        <begin position="58"/>
        <end position="252"/>
    </location>
</feature>
<dbReference type="PROSITE" id="PS51898">
    <property type="entry name" value="TYR_RECOMBINASE"/>
    <property type="match status" value="1"/>
</dbReference>
<dbReference type="InterPro" id="IPR013762">
    <property type="entry name" value="Integrase-like_cat_sf"/>
</dbReference>
<protein>
    <submittedName>
        <fullName evidence="4">Site-specific integrase</fullName>
    </submittedName>
</protein>
<evidence type="ECO:0000313" key="5">
    <source>
        <dbReference type="Proteomes" id="UP000293719"/>
    </source>
</evidence>
<dbReference type="GO" id="GO:0006310">
    <property type="term" value="P:DNA recombination"/>
    <property type="evidence" value="ECO:0007669"/>
    <property type="project" value="UniProtKB-KW"/>
</dbReference>
<dbReference type="SUPFAM" id="SSF47823">
    <property type="entry name" value="lambda integrase-like, N-terminal domain"/>
    <property type="match status" value="1"/>
</dbReference>
<dbReference type="OrthoDB" id="5513193at2"/>
<dbReference type="Pfam" id="PF00589">
    <property type="entry name" value="Phage_integrase"/>
    <property type="match status" value="1"/>
</dbReference>
<dbReference type="InterPro" id="IPR002104">
    <property type="entry name" value="Integrase_catalytic"/>
</dbReference>
<reference evidence="4 5" key="1">
    <citation type="journal article" date="2017" name="Int. J. Syst. Evol. Microbiol.">
        <title>Roseitalea porphyridii gen. nov., sp. nov., isolated from a red alga, and reclassification of Hoeflea suaedae Chung et al. 2013 as Pseudohoeflea suaedae gen. nov., comb. nov.</title>
        <authorList>
            <person name="Hyeon J.W."/>
            <person name="Jeong S.E."/>
            <person name="Baek K."/>
            <person name="Jeon C.O."/>
        </authorList>
    </citation>
    <scope>NUCLEOTIDE SEQUENCE [LARGE SCALE GENOMIC DNA]</scope>
    <source>
        <strain evidence="4 5">MA7-20</strain>
    </source>
</reference>
<dbReference type="GO" id="GO:0003677">
    <property type="term" value="F:DNA binding"/>
    <property type="evidence" value="ECO:0007669"/>
    <property type="project" value="UniProtKB-KW"/>
</dbReference>
<dbReference type="GO" id="GO:0015074">
    <property type="term" value="P:DNA integration"/>
    <property type="evidence" value="ECO:0007669"/>
    <property type="project" value="InterPro"/>
</dbReference>
<dbReference type="InterPro" id="IPR010998">
    <property type="entry name" value="Integrase_recombinase_N"/>
</dbReference>
<dbReference type="AlphaFoldDB" id="A0A4P6V4P7"/>
<dbReference type="SUPFAM" id="SSF56349">
    <property type="entry name" value="DNA breaking-rejoining enzymes"/>
    <property type="match status" value="1"/>
</dbReference>
<dbReference type="PANTHER" id="PTHR34605:SF3">
    <property type="entry name" value="P CELL-TYPE AGGLUTINATION PROTEIN MAP4-LIKE-RELATED"/>
    <property type="match status" value="1"/>
</dbReference>
<organism evidence="4 5">
    <name type="scientific">Roseitalea porphyridii</name>
    <dbReference type="NCBI Taxonomy" id="1852022"/>
    <lineage>
        <taxon>Bacteria</taxon>
        <taxon>Pseudomonadati</taxon>
        <taxon>Pseudomonadota</taxon>
        <taxon>Alphaproteobacteria</taxon>
        <taxon>Hyphomicrobiales</taxon>
        <taxon>Ahrensiaceae</taxon>
        <taxon>Roseitalea</taxon>
    </lineage>
</organism>
<name>A0A4P6V4P7_9HYPH</name>
<dbReference type="PANTHER" id="PTHR34605">
    <property type="entry name" value="PHAGE_INTEGRASE DOMAIN-CONTAINING PROTEIN"/>
    <property type="match status" value="1"/>
</dbReference>
<evidence type="ECO:0000313" key="4">
    <source>
        <dbReference type="EMBL" id="QBK32275.1"/>
    </source>
</evidence>
<dbReference type="Proteomes" id="UP000293719">
    <property type="component" value="Chromosome"/>
</dbReference>